<keyword evidence="2" id="KW-1185">Reference proteome</keyword>
<evidence type="ECO:0000313" key="2">
    <source>
        <dbReference type="Proteomes" id="UP000198542"/>
    </source>
</evidence>
<name>A0A1H4KMB4_PSEJE</name>
<accession>A0A1H4KMB4</accession>
<sequence length="54" mass="5795">MCAIIRAADIYVLVVHCYGGCVRDAFGRAELLFSVDQACAQSAPHRLVTVLAVT</sequence>
<proteinExistence type="predicted"/>
<dbReference type="EMBL" id="FNTC01000002">
    <property type="protein sequence ID" value="SEB59523.1"/>
    <property type="molecule type" value="Genomic_DNA"/>
</dbReference>
<organism evidence="1 2">
    <name type="scientific">Pseudomonas jessenii</name>
    <dbReference type="NCBI Taxonomy" id="77298"/>
    <lineage>
        <taxon>Bacteria</taxon>
        <taxon>Pseudomonadati</taxon>
        <taxon>Pseudomonadota</taxon>
        <taxon>Gammaproteobacteria</taxon>
        <taxon>Pseudomonadales</taxon>
        <taxon>Pseudomonadaceae</taxon>
        <taxon>Pseudomonas</taxon>
    </lineage>
</organism>
<reference evidence="2" key="1">
    <citation type="submission" date="2016-10" db="EMBL/GenBank/DDBJ databases">
        <authorList>
            <person name="Varghese N."/>
            <person name="Submissions S."/>
        </authorList>
    </citation>
    <scope>NUCLEOTIDE SEQUENCE [LARGE SCALE GENOMIC DNA]</scope>
    <source>
        <strain evidence="2">BS3660</strain>
    </source>
</reference>
<protein>
    <submittedName>
        <fullName evidence="1">Uncharacterized protein</fullName>
    </submittedName>
</protein>
<gene>
    <name evidence="1" type="ORF">SAMN04490187_1184</name>
</gene>
<dbReference type="Proteomes" id="UP000198542">
    <property type="component" value="Unassembled WGS sequence"/>
</dbReference>
<dbReference type="AlphaFoldDB" id="A0A1H4KMB4"/>
<evidence type="ECO:0000313" key="1">
    <source>
        <dbReference type="EMBL" id="SEB59523.1"/>
    </source>
</evidence>